<keyword evidence="2" id="KW-0813">Transport</keyword>
<feature type="transmembrane region" description="Helical" evidence="6">
    <location>
        <begin position="307"/>
        <end position="328"/>
    </location>
</feature>
<keyword evidence="3 6" id="KW-0812">Transmembrane</keyword>
<evidence type="ECO:0000256" key="3">
    <source>
        <dbReference type="ARBA" id="ARBA00022692"/>
    </source>
</evidence>
<keyword evidence="4 6" id="KW-1133">Transmembrane helix</keyword>
<organism evidence="8">
    <name type="scientific">marine sediment metagenome</name>
    <dbReference type="NCBI Taxonomy" id="412755"/>
    <lineage>
        <taxon>unclassified sequences</taxon>
        <taxon>metagenomes</taxon>
        <taxon>ecological metagenomes</taxon>
    </lineage>
</organism>
<dbReference type="PANTHER" id="PTHR23504">
    <property type="entry name" value="MAJOR FACILITATOR SUPERFAMILY DOMAIN-CONTAINING PROTEIN 10"/>
    <property type="match status" value="1"/>
</dbReference>
<evidence type="ECO:0000256" key="4">
    <source>
        <dbReference type="ARBA" id="ARBA00022989"/>
    </source>
</evidence>
<dbReference type="PRINTS" id="PR01035">
    <property type="entry name" value="TCRTETA"/>
</dbReference>
<evidence type="ECO:0000256" key="1">
    <source>
        <dbReference type="ARBA" id="ARBA00004141"/>
    </source>
</evidence>
<dbReference type="PROSITE" id="PS00216">
    <property type="entry name" value="SUGAR_TRANSPORT_1"/>
    <property type="match status" value="1"/>
</dbReference>
<dbReference type="EMBL" id="LAZR01000020">
    <property type="protein sequence ID" value="KKO05078.1"/>
    <property type="molecule type" value="Genomic_DNA"/>
</dbReference>
<evidence type="ECO:0000256" key="6">
    <source>
        <dbReference type="SAM" id="Phobius"/>
    </source>
</evidence>
<dbReference type="InterPro" id="IPR001958">
    <property type="entry name" value="Tet-R_TetA/multi-R_MdtG-like"/>
</dbReference>
<feature type="transmembrane region" description="Helical" evidence="6">
    <location>
        <begin position="164"/>
        <end position="184"/>
    </location>
</feature>
<dbReference type="SUPFAM" id="SSF103473">
    <property type="entry name" value="MFS general substrate transporter"/>
    <property type="match status" value="1"/>
</dbReference>
<dbReference type="PROSITE" id="PS50850">
    <property type="entry name" value="MFS"/>
    <property type="match status" value="1"/>
</dbReference>
<evidence type="ECO:0000259" key="7">
    <source>
        <dbReference type="PROSITE" id="PS50850"/>
    </source>
</evidence>
<keyword evidence="5 6" id="KW-0472">Membrane</keyword>
<reference evidence="8" key="1">
    <citation type="journal article" date="2015" name="Nature">
        <title>Complex archaea that bridge the gap between prokaryotes and eukaryotes.</title>
        <authorList>
            <person name="Spang A."/>
            <person name="Saw J.H."/>
            <person name="Jorgensen S.L."/>
            <person name="Zaremba-Niedzwiedzka K."/>
            <person name="Martijn J."/>
            <person name="Lind A.E."/>
            <person name="van Eijk R."/>
            <person name="Schleper C."/>
            <person name="Guy L."/>
            <person name="Ettema T.J."/>
        </authorList>
    </citation>
    <scope>NUCLEOTIDE SEQUENCE</scope>
</reference>
<dbReference type="GO" id="GO:0022857">
    <property type="term" value="F:transmembrane transporter activity"/>
    <property type="evidence" value="ECO:0007669"/>
    <property type="project" value="InterPro"/>
</dbReference>
<dbReference type="InterPro" id="IPR005829">
    <property type="entry name" value="Sugar_transporter_CS"/>
</dbReference>
<dbReference type="PANTHER" id="PTHR23504:SF15">
    <property type="entry name" value="MAJOR FACILITATOR SUPERFAMILY (MFS) PROFILE DOMAIN-CONTAINING PROTEIN"/>
    <property type="match status" value="1"/>
</dbReference>
<sequence>MKSNKTALLFIFITILVDVIGIGIILPIIPDLIMDLTGEGNHMAIIYGMWLTTAFAGMQFLFSPVLGEISDRFGRRPILLLALLGLSIDYLIHAWAPTITWLFLGRFLAGITGASFTVASAYIADVSTKENKAKNFGLIGAAFGIGFIIGPGIGGFFGEINIRLPFYIAAGLTFANFLFGYFFVPESLTAENRRQINFTKMIPGVSLFALRNYKGILLLISAFFLANLAGQALPSTWSYYGIERYDWSPKEIGLSLMVVGLFVAIVQGFLVGKIVKKFGKRKVITFGFLLWTVGMFLFSFAKEPWMLYAFLIPYALGGIAGPTVQGVISNQVSEKEQGILQGSITGLVSVTAILGQFIFAPVFYYFIRPETSIYFPGAPYALAALFLLVAFVLAYTAIKRMDVEPE</sequence>
<dbReference type="AlphaFoldDB" id="A0A0F9VYG2"/>
<protein>
    <recommendedName>
        <fullName evidence="7">Major facilitator superfamily (MFS) profile domain-containing protein</fullName>
    </recommendedName>
</protein>
<feature type="transmembrane region" description="Helical" evidence="6">
    <location>
        <begin position="373"/>
        <end position="398"/>
    </location>
</feature>
<feature type="transmembrane region" description="Helical" evidence="6">
    <location>
        <begin position="136"/>
        <end position="158"/>
    </location>
</feature>
<evidence type="ECO:0000256" key="2">
    <source>
        <dbReference type="ARBA" id="ARBA00022448"/>
    </source>
</evidence>
<feature type="transmembrane region" description="Helical" evidence="6">
    <location>
        <begin position="216"/>
        <end position="240"/>
    </location>
</feature>
<dbReference type="GO" id="GO:0016020">
    <property type="term" value="C:membrane"/>
    <property type="evidence" value="ECO:0007669"/>
    <property type="project" value="UniProtKB-SubCell"/>
</dbReference>
<dbReference type="InterPro" id="IPR036259">
    <property type="entry name" value="MFS_trans_sf"/>
</dbReference>
<evidence type="ECO:0000313" key="8">
    <source>
        <dbReference type="EMBL" id="KKO05078.1"/>
    </source>
</evidence>
<feature type="transmembrane region" description="Helical" evidence="6">
    <location>
        <begin position="44"/>
        <end position="66"/>
    </location>
</feature>
<dbReference type="InterPro" id="IPR020846">
    <property type="entry name" value="MFS_dom"/>
</dbReference>
<feature type="domain" description="Major facilitator superfamily (MFS) profile" evidence="7">
    <location>
        <begin position="7"/>
        <end position="402"/>
    </location>
</feature>
<feature type="transmembrane region" description="Helical" evidence="6">
    <location>
        <begin position="283"/>
        <end position="301"/>
    </location>
</feature>
<name>A0A0F9VYG2_9ZZZZ</name>
<feature type="transmembrane region" description="Helical" evidence="6">
    <location>
        <begin position="340"/>
        <end position="367"/>
    </location>
</feature>
<feature type="transmembrane region" description="Helical" evidence="6">
    <location>
        <begin position="7"/>
        <end position="29"/>
    </location>
</feature>
<gene>
    <name evidence="8" type="ORF">LCGC14_0078980</name>
</gene>
<dbReference type="Pfam" id="PF07690">
    <property type="entry name" value="MFS_1"/>
    <property type="match status" value="1"/>
</dbReference>
<accession>A0A0F9VYG2</accession>
<dbReference type="Gene3D" id="1.20.1250.20">
    <property type="entry name" value="MFS general substrate transporter like domains"/>
    <property type="match status" value="1"/>
</dbReference>
<comment type="subcellular location">
    <subcellularLocation>
        <location evidence="1">Membrane</location>
        <topology evidence="1">Multi-pass membrane protein</topology>
    </subcellularLocation>
</comment>
<feature type="transmembrane region" description="Helical" evidence="6">
    <location>
        <begin position="252"/>
        <end position="271"/>
    </location>
</feature>
<dbReference type="CDD" id="cd17388">
    <property type="entry name" value="MFS_TetA"/>
    <property type="match status" value="1"/>
</dbReference>
<dbReference type="InterPro" id="IPR011701">
    <property type="entry name" value="MFS"/>
</dbReference>
<comment type="caution">
    <text evidence="8">The sequence shown here is derived from an EMBL/GenBank/DDBJ whole genome shotgun (WGS) entry which is preliminary data.</text>
</comment>
<feature type="transmembrane region" description="Helical" evidence="6">
    <location>
        <begin position="78"/>
        <end position="96"/>
    </location>
</feature>
<feature type="transmembrane region" description="Helical" evidence="6">
    <location>
        <begin position="102"/>
        <end position="124"/>
    </location>
</feature>
<evidence type="ECO:0000256" key="5">
    <source>
        <dbReference type="ARBA" id="ARBA00023136"/>
    </source>
</evidence>
<proteinExistence type="predicted"/>